<sequence>MQGEKIWLSPPHLGGNELKYIQDAFDTNWISQYGSNIDAFEKIIEDHLGYNSFVTALSSGTAAIHLALRLLDVKEGDFVLCQSFTFVASANPVLYQKAIPVFIDSEASTWNMCPNALEDAIKYCLEQGKKPKAIITVSLYGMPFMVDEIIGISKKYEIPIIEDSAEALGSKYKGKPCGTFGDFSIISFNGNKIITTSGGGILISRNQQYKDKALYFATQAKEDKDYYSHSEVGYNYRMSNISAGIGRGQMEVLEDRISKRRENHSFYNEVFKNYDEISLFKEPNNDFFSNYWLNTVIIEENDYEVTKEKIKKIFLENSIETRYLWKPMHLQALFNKYKFFGNNLCGILFDKGLCLPSGTNLSDNDKDKIKSLLINLRY</sequence>
<dbReference type="SUPFAM" id="SSF53383">
    <property type="entry name" value="PLP-dependent transferases"/>
    <property type="match status" value="1"/>
</dbReference>
<dbReference type="InterPro" id="IPR015422">
    <property type="entry name" value="PyrdxlP-dep_Trfase_small"/>
</dbReference>
<keyword evidence="5" id="KW-0808">Transferase</keyword>
<dbReference type="InterPro" id="IPR000653">
    <property type="entry name" value="DegT/StrS_aminotransferase"/>
</dbReference>
<dbReference type="Gene3D" id="3.90.1150.10">
    <property type="entry name" value="Aspartate Aminotransferase, domain 1"/>
    <property type="match status" value="1"/>
</dbReference>
<dbReference type="PANTHER" id="PTHR30244:SF34">
    <property type="entry name" value="DTDP-4-AMINO-4,6-DIDEOXYGALACTOSE TRANSAMINASE"/>
    <property type="match status" value="1"/>
</dbReference>
<keyword evidence="5" id="KW-0032">Aminotransferase</keyword>
<feature type="active site" description="Proton acceptor" evidence="2">
    <location>
        <position position="192"/>
    </location>
</feature>
<dbReference type="RefSeq" id="WP_065394906.1">
    <property type="nucleotide sequence ID" value="NZ_MAYH01000034.1"/>
</dbReference>
<dbReference type="PIRSF" id="PIRSF000390">
    <property type="entry name" value="PLP_StrS"/>
    <property type="match status" value="1"/>
</dbReference>
<dbReference type="PANTHER" id="PTHR30244">
    <property type="entry name" value="TRANSAMINASE"/>
    <property type="match status" value="1"/>
</dbReference>
<evidence type="ECO:0000256" key="3">
    <source>
        <dbReference type="PIRSR" id="PIRSR000390-2"/>
    </source>
</evidence>
<reference evidence="5 6" key="1">
    <citation type="submission" date="2016-07" db="EMBL/GenBank/DDBJ databases">
        <authorList>
            <person name="Jeong J.-J."/>
            <person name="Kim D.W."/>
            <person name="Sang M.K."/>
            <person name="Choi I.-G."/>
            <person name="Kim K.D."/>
        </authorList>
    </citation>
    <scope>NUCLEOTIDE SEQUENCE [LARGE SCALE GENOMIC DNA]</scope>
    <source>
        <strain evidence="5 6">UTM-3</strain>
    </source>
</reference>
<dbReference type="GO" id="GO:0000271">
    <property type="term" value="P:polysaccharide biosynthetic process"/>
    <property type="evidence" value="ECO:0007669"/>
    <property type="project" value="TreeGrafter"/>
</dbReference>
<evidence type="ECO:0000313" key="5">
    <source>
        <dbReference type="EMBL" id="OCA70488.1"/>
    </source>
</evidence>
<dbReference type="Gene3D" id="3.40.640.10">
    <property type="entry name" value="Type I PLP-dependent aspartate aminotransferase-like (Major domain)"/>
    <property type="match status" value="1"/>
</dbReference>
<dbReference type="CDD" id="cd00616">
    <property type="entry name" value="AHBA_syn"/>
    <property type="match status" value="1"/>
</dbReference>
<dbReference type="InterPro" id="IPR015424">
    <property type="entry name" value="PyrdxlP-dep_Trfase"/>
</dbReference>
<evidence type="ECO:0000256" key="4">
    <source>
        <dbReference type="RuleBase" id="RU004508"/>
    </source>
</evidence>
<dbReference type="InterPro" id="IPR015421">
    <property type="entry name" value="PyrdxlP-dep_Trfase_major"/>
</dbReference>
<feature type="modified residue" description="N6-(pyridoxal phosphate)lysine" evidence="3">
    <location>
        <position position="192"/>
    </location>
</feature>
<name>A0A1B8ZFV4_9FLAO</name>
<accession>A0A1B8ZFV4</accession>
<gene>
    <name evidence="5" type="ORF">BBI01_11040</name>
</gene>
<protein>
    <submittedName>
        <fullName evidence="5">Pyridoxal phosphate-dependent aminotransferase</fullName>
    </submittedName>
</protein>
<evidence type="ECO:0000313" key="6">
    <source>
        <dbReference type="Proteomes" id="UP000092651"/>
    </source>
</evidence>
<proteinExistence type="inferred from homology"/>
<dbReference type="Proteomes" id="UP000092651">
    <property type="component" value="Unassembled WGS sequence"/>
</dbReference>
<evidence type="ECO:0000256" key="2">
    <source>
        <dbReference type="PIRSR" id="PIRSR000390-1"/>
    </source>
</evidence>
<keyword evidence="6" id="KW-1185">Reference proteome</keyword>
<dbReference type="OrthoDB" id="9810913at2"/>
<organism evidence="5 6">
    <name type="scientific">Chryseobacterium artocarpi</name>
    <dbReference type="NCBI Taxonomy" id="1414727"/>
    <lineage>
        <taxon>Bacteria</taxon>
        <taxon>Pseudomonadati</taxon>
        <taxon>Bacteroidota</taxon>
        <taxon>Flavobacteriia</taxon>
        <taxon>Flavobacteriales</taxon>
        <taxon>Weeksellaceae</taxon>
        <taxon>Chryseobacterium group</taxon>
        <taxon>Chryseobacterium</taxon>
    </lineage>
</organism>
<evidence type="ECO:0000256" key="1">
    <source>
        <dbReference type="ARBA" id="ARBA00037999"/>
    </source>
</evidence>
<dbReference type="EMBL" id="MAYH01000034">
    <property type="protein sequence ID" value="OCA70488.1"/>
    <property type="molecule type" value="Genomic_DNA"/>
</dbReference>
<dbReference type="AlphaFoldDB" id="A0A1B8ZFV4"/>
<dbReference type="GO" id="GO:0008483">
    <property type="term" value="F:transaminase activity"/>
    <property type="evidence" value="ECO:0007669"/>
    <property type="project" value="UniProtKB-KW"/>
</dbReference>
<dbReference type="Pfam" id="PF01041">
    <property type="entry name" value="DegT_DnrJ_EryC1"/>
    <property type="match status" value="1"/>
</dbReference>
<comment type="caution">
    <text evidence="5">The sequence shown here is derived from an EMBL/GenBank/DDBJ whole genome shotgun (WGS) entry which is preliminary data.</text>
</comment>
<comment type="similarity">
    <text evidence="1 4">Belongs to the DegT/DnrJ/EryC1 family.</text>
</comment>
<dbReference type="GO" id="GO:0030170">
    <property type="term" value="F:pyridoxal phosphate binding"/>
    <property type="evidence" value="ECO:0007669"/>
    <property type="project" value="TreeGrafter"/>
</dbReference>
<keyword evidence="3 4" id="KW-0663">Pyridoxal phosphate</keyword>